<dbReference type="InterPro" id="IPR051781">
    <property type="entry name" value="Metallo-dep_Hydrolase"/>
</dbReference>
<dbReference type="Gene3D" id="3.20.20.140">
    <property type="entry name" value="Metal-dependent hydrolases"/>
    <property type="match status" value="2"/>
</dbReference>
<evidence type="ECO:0000259" key="1">
    <source>
        <dbReference type="Pfam" id="PF01979"/>
    </source>
</evidence>
<gene>
    <name evidence="2" type="ORF">GMD42_06350</name>
</gene>
<accession>A0A6I3S1K4</accession>
<name>A0A6I3S1K4_9BURK</name>
<dbReference type="Pfam" id="PF01979">
    <property type="entry name" value="Amidohydro_1"/>
    <property type="match status" value="2"/>
</dbReference>
<dbReference type="Proteomes" id="UP000462362">
    <property type="component" value="Unassembled WGS sequence"/>
</dbReference>
<evidence type="ECO:0000313" key="3">
    <source>
        <dbReference type="Proteomes" id="UP000462362"/>
    </source>
</evidence>
<sequence>MFDLILKNGLIVDPLNGTNEVGDLAVKEGKIEMIGHDLSNAKEIEDCQGKLVMPGLIDAHMHFGSVYGSKHGARMTALAGVTTCLDMAGPLDEVLKTTKRSGAGITFGIVDRYDPNSMHGTASPSDKQITDWTHSHTEGGALGVKLVGGHWPLDPATCHKVIELCNEENLYVAWHAGSTNNKSDILGMREAVEVADGMRLHLAHINSYCRGRVRSAQSEADEAIELLKTNPKLWSEAYLSPLNGTHLSCNENGEALDYVTKVCLELFRLPATADGIRQAFRKGILATLHDNGYVTEAVYGAAAEKLWEDAGTTNVVGCFPVNSAVSRLMLASAKREDGSFVVDAFSTDGGCIPRNVIIPMGLALVKFGALTLSEFVAKASLNTARHLRLFDRGHFTPGAVADVTVVDMDKGEAVSSFRDGKLNMKDGKLYPTPVRIITTSRGEKAIREAGYEPIVIDLSTPEPERVNRF</sequence>
<dbReference type="EMBL" id="WNCL01000015">
    <property type="protein sequence ID" value="MTU43246.1"/>
    <property type="molecule type" value="Genomic_DNA"/>
</dbReference>
<dbReference type="RefSeq" id="WP_155165242.1">
    <property type="nucleotide sequence ID" value="NZ_DBGEBU010000016.1"/>
</dbReference>
<dbReference type="SUPFAM" id="SSF51556">
    <property type="entry name" value="Metallo-dependent hydrolases"/>
    <property type="match status" value="1"/>
</dbReference>
<dbReference type="Gene3D" id="2.30.40.10">
    <property type="entry name" value="Urease, subunit C, domain 1"/>
    <property type="match status" value="2"/>
</dbReference>
<dbReference type="InterPro" id="IPR032466">
    <property type="entry name" value="Metal_Hydrolase"/>
</dbReference>
<protein>
    <submittedName>
        <fullName evidence="2">Amidohydrolase family protein</fullName>
    </submittedName>
</protein>
<reference evidence="2 3" key="1">
    <citation type="journal article" date="2019" name="Nat. Med.">
        <title>A library of human gut bacterial isolates paired with longitudinal multiomics data enables mechanistic microbiome research.</title>
        <authorList>
            <person name="Poyet M."/>
            <person name="Groussin M."/>
            <person name="Gibbons S.M."/>
            <person name="Avila-Pacheco J."/>
            <person name="Jiang X."/>
            <person name="Kearney S.M."/>
            <person name="Perrotta A.R."/>
            <person name="Berdy B."/>
            <person name="Zhao S."/>
            <person name="Lieberman T.D."/>
            <person name="Swanson P.K."/>
            <person name="Smith M."/>
            <person name="Roesemann S."/>
            <person name="Alexander J.E."/>
            <person name="Rich S.A."/>
            <person name="Livny J."/>
            <person name="Vlamakis H."/>
            <person name="Clish C."/>
            <person name="Bullock K."/>
            <person name="Deik A."/>
            <person name="Scott J."/>
            <person name="Pierce K.A."/>
            <person name="Xavier R.J."/>
            <person name="Alm E.J."/>
        </authorList>
    </citation>
    <scope>NUCLEOTIDE SEQUENCE [LARGE SCALE GENOMIC DNA]</scope>
    <source>
        <strain evidence="2 3">BIOML-A2</strain>
    </source>
</reference>
<dbReference type="InterPro" id="IPR006680">
    <property type="entry name" value="Amidohydro-rel"/>
</dbReference>
<dbReference type="InterPro" id="IPR011059">
    <property type="entry name" value="Metal-dep_hydrolase_composite"/>
</dbReference>
<dbReference type="PANTHER" id="PTHR43135:SF3">
    <property type="entry name" value="ALPHA-D-RIBOSE 1-METHYLPHOSPHONATE 5-TRIPHOSPHATE DIPHOSPHATASE"/>
    <property type="match status" value="1"/>
</dbReference>
<dbReference type="PANTHER" id="PTHR43135">
    <property type="entry name" value="ALPHA-D-RIBOSE 1-METHYLPHOSPHONATE 5-TRIPHOSPHATE DIPHOSPHATASE"/>
    <property type="match status" value="1"/>
</dbReference>
<feature type="domain" description="Amidohydrolase-related" evidence="1">
    <location>
        <begin position="327"/>
        <end position="410"/>
    </location>
</feature>
<comment type="caution">
    <text evidence="2">The sequence shown here is derived from an EMBL/GenBank/DDBJ whole genome shotgun (WGS) entry which is preliminary data.</text>
</comment>
<dbReference type="AlphaFoldDB" id="A0A6I3S1K4"/>
<evidence type="ECO:0000313" key="2">
    <source>
        <dbReference type="EMBL" id="MTU43246.1"/>
    </source>
</evidence>
<organism evidence="2 3">
    <name type="scientific">Parasutterella excrementihominis</name>
    <dbReference type="NCBI Taxonomy" id="487175"/>
    <lineage>
        <taxon>Bacteria</taxon>
        <taxon>Pseudomonadati</taxon>
        <taxon>Pseudomonadota</taxon>
        <taxon>Betaproteobacteria</taxon>
        <taxon>Burkholderiales</taxon>
        <taxon>Sutterellaceae</taxon>
        <taxon>Parasutterella</taxon>
    </lineage>
</organism>
<dbReference type="GO" id="GO:0016810">
    <property type="term" value="F:hydrolase activity, acting on carbon-nitrogen (but not peptide) bonds"/>
    <property type="evidence" value="ECO:0007669"/>
    <property type="project" value="InterPro"/>
</dbReference>
<proteinExistence type="predicted"/>
<keyword evidence="2" id="KW-0378">Hydrolase</keyword>
<dbReference type="SUPFAM" id="SSF51338">
    <property type="entry name" value="Composite domain of metallo-dependent hydrolases"/>
    <property type="match status" value="1"/>
</dbReference>
<feature type="domain" description="Amidohydrolase-related" evidence="1">
    <location>
        <begin position="51"/>
        <end position="181"/>
    </location>
</feature>